<organism evidence="3 4">
    <name type="scientific">Paenibacillus roseus</name>
    <dbReference type="NCBI Taxonomy" id="2798579"/>
    <lineage>
        <taxon>Bacteria</taxon>
        <taxon>Bacillati</taxon>
        <taxon>Bacillota</taxon>
        <taxon>Bacilli</taxon>
        <taxon>Bacillales</taxon>
        <taxon>Paenibacillaceae</taxon>
        <taxon>Paenibacillus</taxon>
    </lineage>
</organism>
<dbReference type="InterPro" id="IPR029149">
    <property type="entry name" value="Creatin/AminoP/Spt16_N"/>
</dbReference>
<reference evidence="3" key="1">
    <citation type="submission" date="2020-12" db="EMBL/GenBank/DDBJ databases">
        <authorList>
            <person name="Huq M.A."/>
        </authorList>
    </citation>
    <scope>NUCLEOTIDE SEQUENCE</scope>
    <source>
        <strain evidence="3">MAHUQ-46</strain>
    </source>
</reference>
<feature type="domain" description="Peptidase M24" evidence="1">
    <location>
        <begin position="158"/>
        <end position="391"/>
    </location>
</feature>
<dbReference type="SUPFAM" id="SSF53092">
    <property type="entry name" value="Creatinase/prolidase N-terminal domain"/>
    <property type="match status" value="1"/>
</dbReference>
<dbReference type="PANTHER" id="PTHR46112:SF2">
    <property type="entry name" value="XAA-PRO AMINOPEPTIDASE P-RELATED"/>
    <property type="match status" value="1"/>
</dbReference>
<evidence type="ECO:0000259" key="1">
    <source>
        <dbReference type="Pfam" id="PF00557"/>
    </source>
</evidence>
<dbReference type="PANTHER" id="PTHR46112">
    <property type="entry name" value="AMINOPEPTIDASE"/>
    <property type="match status" value="1"/>
</dbReference>
<dbReference type="Pfam" id="PF00557">
    <property type="entry name" value="Peptidase_M24"/>
    <property type="match status" value="1"/>
</dbReference>
<keyword evidence="3" id="KW-0645">Protease</keyword>
<keyword evidence="3" id="KW-0031">Aminopeptidase</keyword>
<dbReference type="Pfam" id="PF01321">
    <property type="entry name" value="Creatinase_N"/>
    <property type="match status" value="1"/>
</dbReference>
<dbReference type="CDD" id="cd01066">
    <property type="entry name" value="APP_MetAP"/>
    <property type="match status" value="1"/>
</dbReference>
<accession>A0A934J702</accession>
<dbReference type="Proteomes" id="UP000640274">
    <property type="component" value="Unassembled WGS sequence"/>
</dbReference>
<keyword evidence="4" id="KW-1185">Reference proteome</keyword>
<keyword evidence="3" id="KW-0378">Hydrolase</keyword>
<dbReference type="InterPro" id="IPR036005">
    <property type="entry name" value="Creatinase/aminopeptidase-like"/>
</dbReference>
<evidence type="ECO:0000313" key="3">
    <source>
        <dbReference type="EMBL" id="MBJ6361535.1"/>
    </source>
</evidence>
<dbReference type="InterPro" id="IPR000587">
    <property type="entry name" value="Creatinase_N"/>
</dbReference>
<feature type="domain" description="Creatinase N-terminal" evidence="2">
    <location>
        <begin position="16"/>
        <end position="149"/>
    </location>
</feature>
<proteinExistence type="predicted"/>
<comment type="caution">
    <text evidence="3">The sequence shown here is derived from an EMBL/GenBank/DDBJ whole genome shotgun (WGS) entry which is preliminary data.</text>
</comment>
<sequence>MKLDWQADSRGERTGRIGKLQNAMRKAGLDAFLATQNVDLYYLTGSMQTGYMLIPAEGEPTYYVRRSVARAISESSFRAVPLGSFRNFAGTLAADYPKLFGGIGPVRIGTELDVLPTQVYLKLSEMLNASSTKVELVDGSGLIRRIRMVKSPYELGRISAAAEVVDGALTAALPYLREGMTELEWMARLEHELRVRGHIGLMRMRGYNQEVITGMVGSGAAAAESSYFDGPAGGRGLGPSAPQSVSRKTFARNEPILIDIGCCMDGYVIDQTRTAVIGDLPADLLRAYEVSVHIIRAVENSLKPGTPADALYAEALKMAADAGLSEHFMGYGEDRVKFLGHGIGLEIDEWPVLAKGFANPLEAGMVLAVEPKFTFPGRGVVGIENTYIITEGGPLALTRSKEELIILPIQ</sequence>
<dbReference type="AlphaFoldDB" id="A0A934J702"/>
<dbReference type="GO" id="GO:0004177">
    <property type="term" value="F:aminopeptidase activity"/>
    <property type="evidence" value="ECO:0007669"/>
    <property type="project" value="UniProtKB-KW"/>
</dbReference>
<dbReference type="RefSeq" id="WP_199019087.1">
    <property type="nucleotide sequence ID" value="NZ_JAELUP010000031.1"/>
</dbReference>
<dbReference type="InterPro" id="IPR050659">
    <property type="entry name" value="Peptidase_M24B"/>
</dbReference>
<dbReference type="Gene3D" id="3.90.230.10">
    <property type="entry name" value="Creatinase/methionine aminopeptidase superfamily"/>
    <property type="match status" value="1"/>
</dbReference>
<protein>
    <submittedName>
        <fullName evidence="3">Aminopeptidase P family protein</fullName>
    </submittedName>
</protein>
<evidence type="ECO:0000259" key="2">
    <source>
        <dbReference type="Pfam" id="PF01321"/>
    </source>
</evidence>
<dbReference type="InterPro" id="IPR000994">
    <property type="entry name" value="Pept_M24"/>
</dbReference>
<name>A0A934J702_9BACL</name>
<dbReference type="Gene3D" id="3.40.350.10">
    <property type="entry name" value="Creatinase/prolidase N-terminal domain"/>
    <property type="match status" value="1"/>
</dbReference>
<dbReference type="SUPFAM" id="SSF55920">
    <property type="entry name" value="Creatinase/aminopeptidase"/>
    <property type="match status" value="1"/>
</dbReference>
<dbReference type="EMBL" id="JAELUP010000031">
    <property type="protein sequence ID" value="MBJ6361535.1"/>
    <property type="molecule type" value="Genomic_DNA"/>
</dbReference>
<gene>
    <name evidence="3" type="ORF">JFN88_09500</name>
</gene>
<evidence type="ECO:0000313" key="4">
    <source>
        <dbReference type="Proteomes" id="UP000640274"/>
    </source>
</evidence>